<comment type="caution">
    <text evidence="1">The sequence shown here is derived from an EMBL/GenBank/DDBJ whole genome shotgun (WGS) entry which is preliminary data.</text>
</comment>
<evidence type="ECO:0000313" key="2">
    <source>
        <dbReference type="Proteomes" id="UP001153387"/>
    </source>
</evidence>
<evidence type="ECO:0000313" key="1">
    <source>
        <dbReference type="EMBL" id="MDG0789941.1"/>
    </source>
</evidence>
<keyword evidence="2" id="KW-1185">Reference proteome</keyword>
<gene>
    <name evidence="1" type="ORF">OMP38_03055</name>
</gene>
<dbReference type="EMBL" id="JAPDHZ010000002">
    <property type="protein sequence ID" value="MDG0789941.1"/>
    <property type="molecule type" value="Genomic_DNA"/>
</dbReference>
<sequence>MSIKEKMLFAINPTAYLICKGAEKATEIVMELAQNGTIQELREESIRQEIIAKMRASQAKVAQELINMCFATNRSIR</sequence>
<dbReference type="RefSeq" id="WP_277563828.1">
    <property type="nucleotide sequence ID" value="NZ_JAPDHZ010000002.1"/>
</dbReference>
<dbReference type="AlphaFoldDB" id="A0A9X4KDC1"/>
<accession>A0A9X4KDC1</accession>
<reference evidence="1 2" key="1">
    <citation type="submission" date="2022-10" db="EMBL/GenBank/DDBJ databases">
        <title>Comparative genomic analysis of Cohnella hashimotonis sp. nov., isolated from the International Space Station.</title>
        <authorList>
            <person name="Simpson A."/>
            <person name="Venkateswaran K."/>
        </authorList>
    </citation>
    <scope>NUCLEOTIDE SEQUENCE [LARGE SCALE GENOMIC DNA]</scope>
    <source>
        <strain evidence="1 2">DSM 18997</strain>
    </source>
</reference>
<dbReference type="Proteomes" id="UP001153387">
    <property type="component" value="Unassembled WGS sequence"/>
</dbReference>
<name>A0A9X4KDC1_9BACL</name>
<protein>
    <submittedName>
        <fullName evidence="1">Uncharacterized protein</fullName>
    </submittedName>
</protein>
<proteinExistence type="predicted"/>
<organism evidence="1 2">
    <name type="scientific">Cohnella ginsengisoli</name>
    <dbReference type="NCBI Taxonomy" id="425004"/>
    <lineage>
        <taxon>Bacteria</taxon>
        <taxon>Bacillati</taxon>
        <taxon>Bacillota</taxon>
        <taxon>Bacilli</taxon>
        <taxon>Bacillales</taxon>
        <taxon>Paenibacillaceae</taxon>
        <taxon>Cohnella</taxon>
    </lineage>
</organism>